<feature type="domain" description="Transposase InsH N-terminal" evidence="1">
    <location>
        <begin position="16"/>
        <end position="76"/>
    </location>
</feature>
<dbReference type="AlphaFoldDB" id="A0A560GKV9"/>
<dbReference type="Proteomes" id="UP000315751">
    <property type="component" value="Unassembled WGS sequence"/>
</dbReference>
<gene>
    <name evidence="2" type="ORF">FBZ90_12317</name>
</gene>
<dbReference type="InterPro" id="IPR008490">
    <property type="entry name" value="Transposase_InsH_N"/>
</dbReference>
<comment type="caution">
    <text evidence="2">The sequence shown here is derived from an EMBL/GenBank/DDBJ whole genome shotgun (WGS) entry which is preliminary data.</text>
</comment>
<accession>A0A560GKV9</accession>
<dbReference type="EMBL" id="VITR01000023">
    <property type="protein sequence ID" value="TWB34628.1"/>
    <property type="molecule type" value="Genomic_DNA"/>
</dbReference>
<reference evidence="2 3" key="1">
    <citation type="submission" date="2019-06" db="EMBL/GenBank/DDBJ databases">
        <title>Genomic Encyclopedia of Type Strains, Phase IV (KMG-V): Genome sequencing to study the core and pangenomes of soil and plant-associated prokaryotes.</title>
        <authorList>
            <person name="Whitman W."/>
        </authorList>
    </citation>
    <scope>NUCLEOTIDE SEQUENCE [LARGE SCALE GENOMIC DNA]</scope>
    <source>
        <strain evidence="2 3">BR 11622</strain>
    </source>
</reference>
<sequence>MLVQRGPEQYEFFAGSLRDLVPGDLVLARVGRVLDLSWLRAEVADLYSPDNGRPGIDPEAALRLMLAGFLLGIVHDAA</sequence>
<proteinExistence type="predicted"/>
<protein>
    <recommendedName>
        <fullName evidence="1">Transposase InsH N-terminal domain-containing protein</fullName>
    </recommendedName>
</protein>
<dbReference type="Pfam" id="PF05598">
    <property type="entry name" value="DUF772"/>
    <property type="match status" value="1"/>
</dbReference>
<name>A0A560GKV9_9PROT</name>
<evidence type="ECO:0000313" key="2">
    <source>
        <dbReference type="EMBL" id="TWB34628.1"/>
    </source>
</evidence>
<evidence type="ECO:0000313" key="3">
    <source>
        <dbReference type="Proteomes" id="UP000315751"/>
    </source>
</evidence>
<organism evidence="2 3">
    <name type="scientific">Nitrospirillum amazonense</name>
    <dbReference type="NCBI Taxonomy" id="28077"/>
    <lineage>
        <taxon>Bacteria</taxon>
        <taxon>Pseudomonadati</taxon>
        <taxon>Pseudomonadota</taxon>
        <taxon>Alphaproteobacteria</taxon>
        <taxon>Rhodospirillales</taxon>
        <taxon>Azospirillaceae</taxon>
        <taxon>Nitrospirillum</taxon>
    </lineage>
</organism>
<evidence type="ECO:0000259" key="1">
    <source>
        <dbReference type="Pfam" id="PF05598"/>
    </source>
</evidence>
<keyword evidence="3" id="KW-1185">Reference proteome</keyword>